<evidence type="ECO:0000256" key="4">
    <source>
        <dbReference type="ARBA" id="ARBA00022833"/>
    </source>
</evidence>
<dbReference type="GO" id="GO:0047789">
    <property type="term" value="F:creatininase activity"/>
    <property type="evidence" value="ECO:0007669"/>
    <property type="project" value="UniProtKB-EC"/>
</dbReference>
<evidence type="ECO:0000256" key="5">
    <source>
        <dbReference type="ARBA" id="ARBA00024029"/>
    </source>
</evidence>
<comment type="similarity">
    <text evidence="5">Belongs to the creatininase superfamily.</text>
</comment>
<keyword evidence="3 6" id="KW-0378">Hydrolase</keyword>
<dbReference type="Gene3D" id="3.40.50.10310">
    <property type="entry name" value="Creatininase"/>
    <property type="match status" value="1"/>
</dbReference>
<dbReference type="PANTHER" id="PTHR35005:SF1">
    <property type="entry name" value="2-AMINO-5-FORMYLAMINO-6-RIBOSYLAMINOPYRIMIDIN-4(3H)-ONE 5'-MONOPHOSPHATE DEFORMYLASE"/>
    <property type="match status" value="1"/>
</dbReference>
<keyword evidence="4" id="KW-0862">Zinc</keyword>
<name>A0ABX0SYE4_9PSEU</name>
<keyword evidence="7" id="KW-1185">Reference proteome</keyword>
<evidence type="ECO:0000256" key="1">
    <source>
        <dbReference type="ARBA" id="ARBA00001947"/>
    </source>
</evidence>
<comment type="cofactor">
    <cofactor evidence="1">
        <name>Zn(2+)</name>
        <dbReference type="ChEBI" id="CHEBI:29105"/>
    </cofactor>
</comment>
<dbReference type="EC" id="3.5.2.10" evidence="6"/>
<dbReference type="RefSeq" id="WP_167115223.1">
    <property type="nucleotide sequence ID" value="NZ_JAANOU010000001.1"/>
</dbReference>
<comment type="caution">
    <text evidence="6">The sequence shown here is derived from an EMBL/GenBank/DDBJ whole genome shotgun (WGS) entry which is preliminary data.</text>
</comment>
<keyword evidence="2" id="KW-0479">Metal-binding</keyword>
<accession>A0ABX0SYE4</accession>
<dbReference type="InterPro" id="IPR024087">
    <property type="entry name" value="Creatininase-like_sf"/>
</dbReference>
<reference evidence="6 7" key="1">
    <citation type="submission" date="2020-03" db="EMBL/GenBank/DDBJ databases">
        <title>Sequencing the genomes of 1000 actinobacteria strains.</title>
        <authorList>
            <person name="Klenk H.-P."/>
        </authorList>
    </citation>
    <scope>NUCLEOTIDE SEQUENCE [LARGE SCALE GENOMIC DNA]</scope>
    <source>
        <strain evidence="6 7">DSM 45668</strain>
    </source>
</reference>
<protein>
    <submittedName>
        <fullName evidence="6">Creatinine amidohydrolase</fullName>
        <ecNumber evidence="6">3.5.2.10</ecNumber>
    </submittedName>
</protein>
<sequence length="234" mass="24079">MTPLPPDTTADVRDRAPGVAVLPVGSLEQHGPHLPLTTDTLIASAVAERIAAEHRFWLLPPVTISCSHEHAAWPGTVSISATTLIAVVEDIAASLRSSGAGKLVLVNGHGGNHVLANVVQQARGAMVLFPSYGEWQAARAAAGVTTTNDEDMHAGELETSLLLATSPEVVRPDYAAADSAPGDLRHLLSLGLAPYSKSGVAGHPSRASADKGRAVLDALAGSFRAHLPVLGAGE</sequence>
<evidence type="ECO:0000256" key="2">
    <source>
        <dbReference type="ARBA" id="ARBA00022723"/>
    </source>
</evidence>
<dbReference type="Proteomes" id="UP000754495">
    <property type="component" value="Unassembled WGS sequence"/>
</dbReference>
<evidence type="ECO:0000313" key="6">
    <source>
        <dbReference type="EMBL" id="NIH80654.1"/>
    </source>
</evidence>
<dbReference type="Pfam" id="PF02633">
    <property type="entry name" value="Creatininase"/>
    <property type="match status" value="1"/>
</dbReference>
<evidence type="ECO:0000256" key="3">
    <source>
        <dbReference type="ARBA" id="ARBA00022801"/>
    </source>
</evidence>
<gene>
    <name evidence="6" type="ORF">FHX46_003184</name>
</gene>
<dbReference type="InterPro" id="IPR003785">
    <property type="entry name" value="Creatininase/forma_Hydrolase"/>
</dbReference>
<dbReference type="EMBL" id="JAANOU010000001">
    <property type="protein sequence ID" value="NIH80654.1"/>
    <property type="molecule type" value="Genomic_DNA"/>
</dbReference>
<dbReference type="SUPFAM" id="SSF102215">
    <property type="entry name" value="Creatininase"/>
    <property type="match status" value="1"/>
</dbReference>
<organism evidence="6 7">
    <name type="scientific">Amycolatopsis viridis</name>
    <dbReference type="NCBI Taxonomy" id="185678"/>
    <lineage>
        <taxon>Bacteria</taxon>
        <taxon>Bacillati</taxon>
        <taxon>Actinomycetota</taxon>
        <taxon>Actinomycetes</taxon>
        <taxon>Pseudonocardiales</taxon>
        <taxon>Pseudonocardiaceae</taxon>
        <taxon>Amycolatopsis</taxon>
    </lineage>
</organism>
<proteinExistence type="inferred from homology"/>
<dbReference type="PANTHER" id="PTHR35005">
    <property type="entry name" value="3-DEHYDRO-SCYLLO-INOSOSE HYDROLASE"/>
    <property type="match status" value="1"/>
</dbReference>
<evidence type="ECO:0000313" key="7">
    <source>
        <dbReference type="Proteomes" id="UP000754495"/>
    </source>
</evidence>